<dbReference type="RefSeq" id="WP_014259597.1">
    <property type="nucleotide sequence ID" value="NC_016629.1"/>
</dbReference>
<accession>F3Z0A7</accession>
<dbReference type="SMART" id="SM00382">
    <property type="entry name" value="AAA"/>
    <property type="match status" value="1"/>
</dbReference>
<evidence type="ECO:0000313" key="9">
    <source>
        <dbReference type="Proteomes" id="UP000007844"/>
    </source>
</evidence>
<protein>
    <submittedName>
        <fullName evidence="8">Two component, sigma54 specific, transcriptional regulator, Fis family</fullName>
    </submittedName>
</protein>
<gene>
    <name evidence="8" type="ORF">Desaf_1472</name>
</gene>
<dbReference type="FunFam" id="3.40.50.300:FF:000006">
    <property type="entry name" value="DNA-binding transcriptional regulator NtrC"/>
    <property type="match status" value="1"/>
</dbReference>
<dbReference type="PROSITE" id="PS00675">
    <property type="entry name" value="SIGMA54_INTERACT_1"/>
    <property type="match status" value="1"/>
</dbReference>
<dbReference type="Pfam" id="PF25601">
    <property type="entry name" value="AAA_lid_14"/>
    <property type="match status" value="1"/>
</dbReference>
<dbReference type="Pfam" id="PF00158">
    <property type="entry name" value="Sigma54_activat"/>
    <property type="match status" value="1"/>
</dbReference>
<dbReference type="Gene3D" id="1.10.10.60">
    <property type="entry name" value="Homeodomain-like"/>
    <property type="match status" value="1"/>
</dbReference>
<dbReference type="Gene3D" id="3.40.50.2300">
    <property type="match status" value="1"/>
</dbReference>
<evidence type="ECO:0000256" key="3">
    <source>
        <dbReference type="ARBA" id="ARBA00023015"/>
    </source>
</evidence>
<dbReference type="SUPFAM" id="SSF46689">
    <property type="entry name" value="Homeodomain-like"/>
    <property type="match status" value="1"/>
</dbReference>
<proteinExistence type="predicted"/>
<feature type="domain" description="Sigma-54 factor interaction" evidence="6">
    <location>
        <begin position="137"/>
        <end position="366"/>
    </location>
</feature>
<feature type="domain" description="Response regulatory" evidence="7">
    <location>
        <begin position="3"/>
        <end position="116"/>
    </location>
</feature>
<dbReference type="STRING" id="690850.Desaf_1472"/>
<dbReference type="InterPro" id="IPR058031">
    <property type="entry name" value="AAA_lid_NorR"/>
</dbReference>
<dbReference type="InterPro" id="IPR025944">
    <property type="entry name" value="Sigma_54_int_dom_CS"/>
</dbReference>
<dbReference type="PROSITE" id="PS50110">
    <property type="entry name" value="RESPONSE_REGULATORY"/>
    <property type="match status" value="1"/>
</dbReference>
<dbReference type="Gene3D" id="1.10.8.60">
    <property type="match status" value="1"/>
</dbReference>
<dbReference type="PANTHER" id="PTHR32071">
    <property type="entry name" value="TRANSCRIPTIONAL REGULATORY PROTEIN"/>
    <property type="match status" value="1"/>
</dbReference>
<dbReference type="Pfam" id="PF00072">
    <property type="entry name" value="Response_reg"/>
    <property type="match status" value="1"/>
</dbReference>
<dbReference type="SUPFAM" id="SSF52540">
    <property type="entry name" value="P-loop containing nucleoside triphosphate hydrolases"/>
    <property type="match status" value="1"/>
</dbReference>
<dbReference type="PROSITE" id="PS50045">
    <property type="entry name" value="SIGMA54_INTERACT_4"/>
    <property type="match status" value="1"/>
</dbReference>
<dbReference type="InterPro" id="IPR027417">
    <property type="entry name" value="P-loop_NTPase"/>
</dbReference>
<dbReference type="SUPFAM" id="SSF52172">
    <property type="entry name" value="CheY-like"/>
    <property type="match status" value="1"/>
</dbReference>
<feature type="modified residue" description="4-aspartylphosphate" evidence="5">
    <location>
        <position position="52"/>
    </location>
</feature>
<dbReference type="InterPro" id="IPR025662">
    <property type="entry name" value="Sigma_54_int_dom_ATP-bd_1"/>
</dbReference>
<name>F3Z0A7_DESAF</name>
<keyword evidence="3" id="KW-0805">Transcription regulation</keyword>
<evidence type="ECO:0000256" key="5">
    <source>
        <dbReference type="PROSITE-ProRule" id="PRU00169"/>
    </source>
</evidence>
<evidence type="ECO:0000256" key="1">
    <source>
        <dbReference type="ARBA" id="ARBA00022741"/>
    </source>
</evidence>
<dbReference type="PROSITE" id="PS00688">
    <property type="entry name" value="SIGMA54_INTERACT_3"/>
    <property type="match status" value="1"/>
</dbReference>
<dbReference type="InterPro" id="IPR001789">
    <property type="entry name" value="Sig_transdc_resp-reg_receiver"/>
</dbReference>
<dbReference type="PANTHER" id="PTHR32071:SF113">
    <property type="entry name" value="ALGINATE BIOSYNTHESIS TRANSCRIPTIONAL REGULATORY PROTEIN ALGB"/>
    <property type="match status" value="1"/>
</dbReference>
<evidence type="ECO:0000259" key="6">
    <source>
        <dbReference type="PROSITE" id="PS50045"/>
    </source>
</evidence>
<evidence type="ECO:0000259" key="7">
    <source>
        <dbReference type="PROSITE" id="PS50110"/>
    </source>
</evidence>
<dbReference type="InterPro" id="IPR003593">
    <property type="entry name" value="AAA+_ATPase"/>
</dbReference>
<dbReference type="eggNOG" id="COG2204">
    <property type="taxonomic scope" value="Bacteria"/>
</dbReference>
<dbReference type="GO" id="GO:0000160">
    <property type="term" value="P:phosphorelay signal transduction system"/>
    <property type="evidence" value="ECO:0007669"/>
    <property type="project" value="InterPro"/>
</dbReference>
<dbReference type="InterPro" id="IPR011006">
    <property type="entry name" value="CheY-like_superfamily"/>
</dbReference>
<reference evidence="8 9" key="1">
    <citation type="journal article" date="2011" name="J. Bacteriol.">
        <title>Genome sequence of the mercury-methylating and pleomorphic Desulfovibrio africanus Strain Walvis Bay.</title>
        <authorList>
            <person name="Brown S.D."/>
            <person name="Wall J.D."/>
            <person name="Kucken A.M."/>
            <person name="Gilmour C.C."/>
            <person name="Podar M."/>
            <person name="Brandt C.C."/>
            <person name="Teshima H."/>
            <person name="Detter J.C."/>
            <person name="Han C.S."/>
            <person name="Land M.L."/>
            <person name="Lucas S."/>
            <person name="Han J."/>
            <person name="Pennacchio L."/>
            <person name="Nolan M."/>
            <person name="Pitluck S."/>
            <person name="Woyke T."/>
            <person name="Goodwin L."/>
            <person name="Palumbo A.V."/>
            <person name="Elias D.A."/>
        </authorList>
    </citation>
    <scope>NUCLEOTIDE SEQUENCE [LARGE SCALE GENOMIC DNA]</scope>
    <source>
        <strain evidence="8 9">Walvis Bay</strain>
    </source>
</reference>
<dbReference type="KEGG" id="daf:Desaf_1472"/>
<dbReference type="Gene3D" id="3.40.50.300">
    <property type="entry name" value="P-loop containing nucleotide triphosphate hydrolases"/>
    <property type="match status" value="1"/>
</dbReference>
<dbReference type="EMBL" id="CP003221">
    <property type="protein sequence ID" value="EGJ49809.1"/>
    <property type="molecule type" value="Genomic_DNA"/>
</dbReference>
<evidence type="ECO:0000313" key="8">
    <source>
        <dbReference type="EMBL" id="EGJ49809.1"/>
    </source>
</evidence>
<evidence type="ECO:0000256" key="2">
    <source>
        <dbReference type="ARBA" id="ARBA00022840"/>
    </source>
</evidence>
<keyword evidence="1" id="KW-0547">Nucleotide-binding</keyword>
<dbReference type="InterPro" id="IPR002078">
    <property type="entry name" value="Sigma_54_int"/>
</dbReference>
<dbReference type="GO" id="GO:0005524">
    <property type="term" value="F:ATP binding"/>
    <property type="evidence" value="ECO:0007669"/>
    <property type="project" value="UniProtKB-KW"/>
</dbReference>
<evidence type="ECO:0000256" key="4">
    <source>
        <dbReference type="ARBA" id="ARBA00023163"/>
    </source>
</evidence>
<dbReference type="GO" id="GO:0006355">
    <property type="term" value="P:regulation of DNA-templated transcription"/>
    <property type="evidence" value="ECO:0007669"/>
    <property type="project" value="InterPro"/>
</dbReference>
<keyword evidence="9" id="KW-1185">Reference proteome</keyword>
<dbReference type="Proteomes" id="UP000007844">
    <property type="component" value="Chromosome"/>
</dbReference>
<dbReference type="HOGENOM" id="CLU_000445_0_6_7"/>
<dbReference type="AlphaFoldDB" id="F3Z0A7"/>
<sequence length="468" mass="52137">MANVLVIDDDEAICSLLAFGLGRAGHTVECARTLERGLTLLEHKDFSVALLDVLMPDGNGLDILPRIRKAPSAPEVIIITGAGVSGAELAIKNGAWDYVQKPFSLKEVTLPLVRALEYRQEKARASQPQVIFNRDRIIGSSPKFVECLNLMAMAATTDSTVLIQGETGTGKELFARAIHDNSARKSRDFIVVDCAALPSTLIESVLFGHRKGSFTGADKTTDGLIKAADSGTLFLDEVGELPLEAQKSFLRILQEKSFRPIGSQTEVRSDFRLLAATNRDLEAMSEEGTFRKDLLFRLRSLTIELPPMRNRLEDIKELTLYHTSRLCERFGLGTKAVSPEFFEYMTAYAWPGNVRELVNTLEGAITVARFDHTLLPPHLPQHIRVYFAKISDAKPRTDGFREADRPAPNPDSFPTLKEYRRDAIAEVERAYLVKLMEHAQGDFRKACDVSGVSRSRLYDLLKSHKVDF</sequence>
<dbReference type="SMART" id="SM00448">
    <property type="entry name" value="REC"/>
    <property type="match status" value="1"/>
</dbReference>
<keyword evidence="2" id="KW-0067">ATP-binding</keyword>
<dbReference type="InterPro" id="IPR009057">
    <property type="entry name" value="Homeodomain-like_sf"/>
</dbReference>
<keyword evidence="4" id="KW-0804">Transcription</keyword>
<keyword evidence="5" id="KW-0597">Phosphoprotein</keyword>
<organism evidence="8 9">
    <name type="scientific">Desulfocurvibacter africanus subsp. africanus str. Walvis Bay</name>
    <dbReference type="NCBI Taxonomy" id="690850"/>
    <lineage>
        <taxon>Bacteria</taxon>
        <taxon>Pseudomonadati</taxon>
        <taxon>Thermodesulfobacteriota</taxon>
        <taxon>Desulfovibrionia</taxon>
        <taxon>Desulfovibrionales</taxon>
        <taxon>Desulfovibrionaceae</taxon>
        <taxon>Desulfocurvibacter</taxon>
    </lineage>
</organism>
<dbReference type="CDD" id="cd00009">
    <property type="entry name" value="AAA"/>
    <property type="match status" value="1"/>
</dbReference>